<comment type="subcellular location">
    <subcellularLocation>
        <location evidence="1">Membrane</location>
        <topology evidence="1">Multi-pass membrane protein</topology>
    </subcellularLocation>
</comment>
<evidence type="ECO:0000256" key="6">
    <source>
        <dbReference type="SAM" id="Phobius"/>
    </source>
</evidence>
<dbReference type="EMBL" id="JH651002">
    <property type="protein sequence ID" value="EXA32024.1"/>
    <property type="molecule type" value="Genomic_DNA"/>
</dbReference>
<evidence type="ECO:0000256" key="2">
    <source>
        <dbReference type="ARBA" id="ARBA00022448"/>
    </source>
</evidence>
<evidence type="ECO:0000256" key="4">
    <source>
        <dbReference type="ARBA" id="ARBA00022989"/>
    </source>
</evidence>
<gene>
    <name evidence="7" type="ORF">FOVG_16694</name>
</gene>
<dbReference type="PANTHER" id="PTHR43791">
    <property type="entry name" value="PERMEASE-RELATED"/>
    <property type="match status" value="1"/>
</dbReference>
<feature type="transmembrane region" description="Helical" evidence="6">
    <location>
        <begin position="30"/>
        <end position="50"/>
    </location>
</feature>
<reference evidence="7" key="1">
    <citation type="submission" date="2011-10" db="EMBL/GenBank/DDBJ databases">
        <title>The Genome Sequence of Fusarium oxysporum HDV247.</title>
        <authorList>
            <consortium name="The Broad Institute Genome Sequencing Platform"/>
            <person name="Ma L.-J."/>
            <person name="Gale L.R."/>
            <person name="Schwartz D.C."/>
            <person name="Zhou S."/>
            <person name="Corby-Kistler H."/>
            <person name="Young S.K."/>
            <person name="Zeng Q."/>
            <person name="Gargeya S."/>
            <person name="Fitzgerald M."/>
            <person name="Haas B."/>
            <person name="Abouelleil A."/>
            <person name="Alvarado L."/>
            <person name="Arachchi H.M."/>
            <person name="Berlin A."/>
            <person name="Brown A."/>
            <person name="Chapman S.B."/>
            <person name="Chen Z."/>
            <person name="Dunbar C."/>
            <person name="Freedman E."/>
            <person name="Gearin G."/>
            <person name="Goldberg J."/>
            <person name="Griggs A."/>
            <person name="Gujja S."/>
            <person name="Heiman D."/>
            <person name="Howarth C."/>
            <person name="Larson L."/>
            <person name="Lui A."/>
            <person name="MacDonald P.J.P."/>
            <person name="Montmayeur A."/>
            <person name="Murphy C."/>
            <person name="Neiman D."/>
            <person name="Pearson M."/>
            <person name="Priest M."/>
            <person name="Roberts A."/>
            <person name="Saif S."/>
            <person name="Shea T."/>
            <person name="Shenoy N."/>
            <person name="Sisk P."/>
            <person name="Stolte C."/>
            <person name="Sykes S."/>
            <person name="Wortman J."/>
            <person name="Nusbaum C."/>
            <person name="Birren B."/>
        </authorList>
    </citation>
    <scope>NUCLEOTIDE SEQUENCE [LARGE SCALE GENOMIC DNA]</scope>
    <source>
        <strain evidence="7">HDV247</strain>
    </source>
</reference>
<keyword evidence="5 6" id="KW-0472">Membrane</keyword>
<organism evidence="7">
    <name type="scientific">Fusarium oxysporum f. sp. pisi HDV247</name>
    <dbReference type="NCBI Taxonomy" id="1080344"/>
    <lineage>
        <taxon>Eukaryota</taxon>
        <taxon>Fungi</taxon>
        <taxon>Dikarya</taxon>
        <taxon>Ascomycota</taxon>
        <taxon>Pezizomycotina</taxon>
        <taxon>Sordariomycetes</taxon>
        <taxon>Hypocreomycetidae</taxon>
        <taxon>Hypocreales</taxon>
        <taxon>Nectriaceae</taxon>
        <taxon>Fusarium</taxon>
        <taxon>Fusarium oxysporum species complex</taxon>
    </lineage>
</organism>
<dbReference type="HOGENOM" id="CLU_2223435_0_0_1"/>
<dbReference type="GO" id="GO:0016020">
    <property type="term" value="C:membrane"/>
    <property type="evidence" value="ECO:0007669"/>
    <property type="project" value="UniProtKB-SubCell"/>
</dbReference>
<evidence type="ECO:0000256" key="1">
    <source>
        <dbReference type="ARBA" id="ARBA00004141"/>
    </source>
</evidence>
<evidence type="ECO:0008006" key="8">
    <source>
        <dbReference type="Google" id="ProtNLM"/>
    </source>
</evidence>
<accession>W9NH61</accession>
<name>W9NH61_FUSOX</name>
<feature type="transmembrane region" description="Helical" evidence="6">
    <location>
        <begin position="6"/>
        <end position="23"/>
    </location>
</feature>
<sequence>MRTVIMAVYNIPTMLGLCLIWKLDRESQKIGLLFGYYMVTAYVASLALALQMPSSNLGGYIKRVTGTAPVFAAYCAGNVIGPHAFLAREAPVYQTGVIIMLACSVA</sequence>
<protein>
    <recommendedName>
        <fullName evidence="8">Major facilitator superfamily (MFS) profile domain-containing protein</fullName>
    </recommendedName>
</protein>
<evidence type="ECO:0000313" key="7">
    <source>
        <dbReference type="EMBL" id="EXA32024.1"/>
    </source>
</evidence>
<dbReference type="AlphaFoldDB" id="W9NH61"/>
<keyword evidence="4 6" id="KW-1133">Transmembrane helix</keyword>
<keyword evidence="3 6" id="KW-0812">Transmembrane</keyword>
<dbReference type="PANTHER" id="PTHR43791:SF81">
    <property type="entry name" value="TRANSPORTER, PUTATIVE (AFU_ORTHOLOGUE AFUA_7G01190)-RELATED"/>
    <property type="match status" value="1"/>
</dbReference>
<evidence type="ECO:0000256" key="3">
    <source>
        <dbReference type="ARBA" id="ARBA00022692"/>
    </source>
</evidence>
<reference evidence="7" key="2">
    <citation type="submission" date="2012-05" db="EMBL/GenBank/DDBJ databases">
        <title>Annotation of the Genome Sequence of Fusarium oxysporum HDV247.</title>
        <authorList>
            <consortium name="The Broad Institute Genomics Platform"/>
            <person name="Ma L.-J."/>
            <person name="Corby-Kistler H."/>
            <person name="Broz K."/>
            <person name="Gale L.R."/>
            <person name="Jonkers W."/>
            <person name="O'Donnell K."/>
            <person name="Ploetz R."/>
            <person name="Steinberg C."/>
            <person name="Schwartz D.C."/>
            <person name="VanEtten H."/>
            <person name="Zhou S."/>
            <person name="Young S.K."/>
            <person name="Zeng Q."/>
            <person name="Gargeya S."/>
            <person name="Fitzgerald M."/>
            <person name="Abouelleil A."/>
            <person name="Alvarado L."/>
            <person name="Chapman S.B."/>
            <person name="Gainer-Dewar J."/>
            <person name="Goldberg J."/>
            <person name="Griggs A."/>
            <person name="Gujja S."/>
            <person name="Hansen M."/>
            <person name="Howarth C."/>
            <person name="Imamovic A."/>
            <person name="Ireland A."/>
            <person name="Larimer J."/>
            <person name="McCowan C."/>
            <person name="Murphy C."/>
            <person name="Pearson M."/>
            <person name="Poon T.W."/>
            <person name="Priest M."/>
            <person name="Roberts A."/>
            <person name="Saif S."/>
            <person name="Shea T."/>
            <person name="Sykes S."/>
            <person name="Wortman J."/>
            <person name="Nusbaum C."/>
            <person name="Birren B."/>
        </authorList>
    </citation>
    <scope>NUCLEOTIDE SEQUENCE</scope>
    <source>
        <strain evidence="7">HDV247</strain>
    </source>
</reference>
<dbReference type="GO" id="GO:0022857">
    <property type="term" value="F:transmembrane transporter activity"/>
    <property type="evidence" value="ECO:0007669"/>
    <property type="project" value="TreeGrafter"/>
</dbReference>
<proteinExistence type="predicted"/>
<evidence type="ECO:0000256" key="5">
    <source>
        <dbReference type="ARBA" id="ARBA00023136"/>
    </source>
</evidence>
<dbReference type="Proteomes" id="UP000030751">
    <property type="component" value="Unassembled WGS sequence"/>
</dbReference>
<keyword evidence="2" id="KW-0813">Transport</keyword>